<gene>
    <name evidence="4" type="ORF">SAMN04488494_0755</name>
</gene>
<dbReference type="InterPro" id="IPR041607">
    <property type="entry name" value="HU-HIG"/>
</dbReference>
<dbReference type="Proteomes" id="UP000184280">
    <property type="component" value="Unassembled WGS sequence"/>
</dbReference>
<evidence type="ECO:0000259" key="3">
    <source>
        <dbReference type="Pfam" id="PF18291"/>
    </source>
</evidence>
<evidence type="ECO:0000256" key="2">
    <source>
        <dbReference type="SAM" id="MobiDB-lite"/>
    </source>
</evidence>
<dbReference type="RefSeq" id="WP_073042885.1">
    <property type="nucleotide sequence ID" value="NZ_FOLF01000002.1"/>
</dbReference>
<protein>
    <submittedName>
        <fullName evidence="4">DNA-binding protein, histone-like, putative</fullName>
    </submittedName>
</protein>
<dbReference type="SUPFAM" id="SSF47729">
    <property type="entry name" value="IHF-like DNA-binding proteins"/>
    <property type="match status" value="1"/>
</dbReference>
<dbReference type="Pfam" id="PF18291">
    <property type="entry name" value="HU-HIG"/>
    <property type="match status" value="1"/>
</dbReference>
<dbReference type="OrthoDB" id="1070708at2"/>
<reference evidence="4 5" key="1">
    <citation type="submission" date="2016-11" db="EMBL/GenBank/DDBJ databases">
        <authorList>
            <person name="Jaros S."/>
            <person name="Januszkiewicz K."/>
            <person name="Wedrychowicz H."/>
        </authorList>
    </citation>
    <scope>NUCLEOTIDE SEQUENCE [LARGE SCALE GENOMIC DNA]</scope>
    <source>
        <strain evidence="4 5">BPI-34</strain>
    </source>
</reference>
<proteinExistence type="predicted"/>
<dbReference type="AlphaFoldDB" id="A0A1M7DJ19"/>
<feature type="compositionally biased region" description="Polar residues" evidence="2">
    <location>
        <begin position="150"/>
        <end position="159"/>
    </location>
</feature>
<keyword evidence="1 4" id="KW-0238">DNA-binding</keyword>
<organism evidence="4 5">
    <name type="scientific">Xylanibacter ruminicola</name>
    <name type="common">Prevotella ruminicola</name>
    <dbReference type="NCBI Taxonomy" id="839"/>
    <lineage>
        <taxon>Bacteria</taxon>
        <taxon>Pseudomonadati</taxon>
        <taxon>Bacteroidota</taxon>
        <taxon>Bacteroidia</taxon>
        <taxon>Bacteroidales</taxon>
        <taxon>Prevotellaceae</taxon>
        <taxon>Xylanibacter</taxon>
    </lineage>
</organism>
<feature type="compositionally biased region" description="Gly residues" evidence="2">
    <location>
        <begin position="162"/>
        <end position="184"/>
    </location>
</feature>
<evidence type="ECO:0000256" key="1">
    <source>
        <dbReference type="ARBA" id="ARBA00023125"/>
    </source>
</evidence>
<evidence type="ECO:0000313" key="4">
    <source>
        <dbReference type="EMBL" id="SHL79462.1"/>
    </source>
</evidence>
<name>A0A1M7DJ19_XYLRU</name>
<feature type="domain" description="HU" evidence="3">
    <location>
        <begin position="1"/>
        <end position="114"/>
    </location>
</feature>
<accession>A0A1M7DJ19</accession>
<dbReference type="GO" id="GO:0003677">
    <property type="term" value="F:DNA binding"/>
    <property type="evidence" value="ECO:0007669"/>
    <property type="project" value="UniProtKB-KW"/>
</dbReference>
<feature type="region of interest" description="Disordered" evidence="2">
    <location>
        <begin position="148"/>
        <end position="192"/>
    </location>
</feature>
<evidence type="ECO:0000313" key="5">
    <source>
        <dbReference type="Proteomes" id="UP000184280"/>
    </source>
</evidence>
<dbReference type="EMBL" id="FRCJ01000001">
    <property type="protein sequence ID" value="SHL79462.1"/>
    <property type="molecule type" value="Genomic_DNA"/>
</dbReference>
<dbReference type="InterPro" id="IPR010992">
    <property type="entry name" value="IHF-like_DNA-bd_dom_sf"/>
</dbReference>
<dbReference type="Gene3D" id="4.10.520.10">
    <property type="entry name" value="IHF-like DNA-binding proteins"/>
    <property type="match status" value="1"/>
</dbReference>
<sequence>MSQKFIKLKNNNRANAKAYGKYFATAVYDNHFVGTDEIADFIQRQASVKKSDIKAVLQELGEAMKHFFEMGQKIKLEGIGILKVGFSSIGVAKAEECSASTITTRRILFQPETERVVVGQQKRTDGTVKQKYVTAISLLKDVVFEETHDNSMNTESESPSTGNGGGNTGGSGNTSGGNTGGGGNSSHEPIGD</sequence>